<sequence>MEKLKKPISIFILCISLSLIIVVPTSAKSLADSFSAGSSVDGVATDTIKGTKYKKTAWAKTEGYKKKHYVRAYIGGTRNSAKDAWADSGRKWSKGDVKAKCSKTAWDYHSACGTIGLFPTAYGKYGK</sequence>
<accession>A0A1I0W3C4</accession>
<evidence type="ECO:0000313" key="2">
    <source>
        <dbReference type="Proteomes" id="UP000198838"/>
    </source>
</evidence>
<dbReference type="EMBL" id="FOJY01000003">
    <property type="protein sequence ID" value="SFA83132.1"/>
    <property type="molecule type" value="Genomic_DNA"/>
</dbReference>
<dbReference type="OrthoDB" id="2084415at2"/>
<dbReference type="RefSeq" id="WP_092870467.1">
    <property type="nucleotide sequence ID" value="NZ_FOJY01000003.1"/>
</dbReference>
<keyword evidence="2" id="KW-1185">Reference proteome</keyword>
<evidence type="ECO:0000313" key="1">
    <source>
        <dbReference type="EMBL" id="SFA83132.1"/>
    </source>
</evidence>
<gene>
    <name evidence="1" type="ORF">SAMN05216249_10352</name>
</gene>
<organism evidence="1 2">
    <name type="scientific">Acetitomaculum ruminis DSM 5522</name>
    <dbReference type="NCBI Taxonomy" id="1120918"/>
    <lineage>
        <taxon>Bacteria</taxon>
        <taxon>Bacillati</taxon>
        <taxon>Bacillota</taxon>
        <taxon>Clostridia</taxon>
        <taxon>Lachnospirales</taxon>
        <taxon>Lachnospiraceae</taxon>
        <taxon>Acetitomaculum</taxon>
    </lineage>
</organism>
<dbReference type="STRING" id="1120918.SAMN05216249_10352"/>
<dbReference type="AlphaFoldDB" id="A0A1I0W3C4"/>
<name>A0A1I0W3C4_9FIRM</name>
<proteinExistence type="predicted"/>
<dbReference type="Proteomes" id="UP000198838">
    <property type="component" value="Unassembled WGS sequence"/>
</dbReference>
<evidence type="ECO:0008006" key="3">
    <source>
        <dbReference type="Google" id="ProtNLM"/>
    </source>
</evidence>
<protein>
    <recommendedName>
        <fullName evidence="3">Bacteriocin (Lactococcin_972)</fullName>
    </recommendedName>
</protein>
<reference evidence="1 2" key="1">
    <citation type="submission" date="2016-10" db="EMBL/GenBank/DDBJ databases">
        <authorList>
            <person name="de Groot N.N."/>
        </authorList>
    </citation>
    <scope>NUCLEOTIDE SEQUENCE [LARGE SCALE GENOMIC DNA]</scope>
    <source>
        <strain evidence="1 2">DSM 5522</strain>
    </source>
</reference>